<dbReference type="CDD" id="cd07389">
    <property type="entry name" value="MPP_PhoD"/>
    <property type="match status" value="1"/>
</dbReference>
<dbReference type="Gene3D" id="3.60.21.70">
    <property type="entry name" value="PhoD-like phosphatase"/>
    <property type="match status" value="1"/>
</dbReference>
<evidence type="ECO:0000259" key="1">
    <source>
        <dbReference type="Pfam" id="PF09423"/>
    </source>
</evidence>
<evidence type="ECO:0000313" key="3">
    <source>
        <dbReference type="EMBL" id="QNG48719.1"/>
    </source>
</evidence>
<dbReference type="Proteomes" id="UP000515377">
    <property type="component" value="Chromosome"/>
</dbReference>
<dbReference type="Pfam" id="PF09423">
    <property type="entry name" value="PhoD"/>
    <property type="match status" value="1"/>
</dbReference>
<dbReference type="PANTHER" id="PTHR43606">
    <property type="entry name" value="PHOSPHATASE, PUTATIVE (AFU_ORTHOLOGUE AFUA_6G08710)-RELATED"/>
    <property type="match status" value="1"/>
</dbReference>
<dbReference type="InterPro" id="IPR038607">
    <property type="entry name" value="PhoD-like_sf"/>
</dbReference>
<feature type="domain" description="Phospholipase D N-terminal" evidence="2">
    <location>
        <begin position="40"/>
        <end position="131"/>
    </location>
</feature>
<proteinExistence type="predicted"/>
<protein>
    <submittedName>
        <fullName evidence="3">Alkaline phosphatase D family protein</fullName>
    </submittedName>
</protein>
<dbReference type="InterPro" id="IPR052900">
    <property type="entry name" value="Phospholipid_Metab_Enz"/>
</dbReference>
<dbReference type="InterPro" id="IPR032093">
    <property type="entry name" value="PhoD_N"/>
</dbReference>
<dbReference type="Gene3D" id="2.60.40.380">
    <property type="entry name" value="Purple acid phosphatase-like, N-terminal"/>
    <property type="match status" value="1"/>
</dbReference>
<name>A0A9X7UG46_SPHYA</name>
<dbReference type="Pfam" id="PF16655">
    <property type="entry name" value="PhoD_N"/>
    <property type="match status" value="1"/>
</dbReference>
<evidence type="ECO:0000313" key="4">
    <source>
        <dbReference type="Proteomes" id="UP000515377"/>
    </source>
</evidence>
<dbReference type="PANTHER" id="PTHR43606:SF2">
    <property type="entry name" value="ALKALINE PHOSPHATASE FAMILY PROTEIN (AFU_ORTHOLOGUE AFUA_5G03860)"/>
    <property type="match status" value="1"/>
</dbReference>
<dbReference type="InterPro" id="IPR029052">
    <property type="entry name" value="Metallo-depent_PP-like"/>
</dbReference>
<sequence>MIVALSHPDRRATLGASALPSSAFSQTDDTGAAPDIVFLHGVASGDPLADRVILWTRATPKGAAIAGPVEVKWEVARDTSFRHIVRQGALTTGPEQDYTVKVDADHLQPNRQYHYRFRCGDVMSPVGITRTLPKSGQTEEMVLAIASCSFFATGFFNAYREISALNQVDLVLHLGDYIYDYGSAPEELGMSVGLKIGRIPTPANETITLADYRERYACYRLDPDLQAAHARAPWICVWDDHESANDAWQGGAQNHQPNEGDWGTRRAAAVRAYYEWIPIREPGSGKPFEAINRSFELGDLATLIMLESRLLARSRQLSLGNPEDLPRKVFDTTDPAKPKPIEDPQIVAQLLAQARQGAVSAPYVVRPDVEAFKRKLADPKRQLLGAEQEAWLRDEVAASVRAGKRWQLIGNQVVMARTAMPDIVATMGEEKWQAARAELPGGIRAAVEAVVRAGNKLPSGLDGWNGYPAARARMDEMLAQAGARPIVFSGDSHAFWVNELSGAPGQRIAAEIGTTAITSSSLGDLLGGFDIGPAITAASAEVLYNNQIAKGFALLTLNREEARVDLISVSTVLSREYTPRTIASFRISPSEGSGIQPIQRV</sequence>
<accession>A0A9X7UG46</accession>
<reference evidence="3 4" key="1">
    <citation type="submission" date="2020-07" db="EMBL/GenBank/DDBJ databases">
        <title>Whole genome sequence of Sphingobium yanoikuyae A3.</title>
        <authorList>
            <person name="Han S.-S."/>
        </authorList>
    </citation>
    <scope>NUCLEOTIDE SEQUENCE [LARGE SCALE GENOMIC DNA]</scope>
    <source>
        <strain evidence="3 4">A3</strain>
    </source>
</reference>
<dbReference type="AlphaFoldDB" id="A0A9X7UG46"/>
<dbReference type="SUPFAM" id="SSF56300">
    <property type="entry name" value="Metallo-dependent phosphatases"/>
    <property type="match status" value="1"/>
</dbReference>
<evidence type="ECO:0000259" key="2">
    <source>
        <dbReference type="Pfam" id="PF16655"/>
    </source>
</evidence>
<dbReference type="EMBL" id="CP060122">
    <property type="protein sequence ID" value="QNG48719.1"/>
    <property type="molecule type" value="Genomic_DNA"/>
</dbReference>
<dbReference type="InterPro" id="IPR018946">
    <property type="entry name" value="PhoD-like_MPP"/>
</dbReference>
<feature type="domain" description="PhoD-like phosphatase metallophosphatase" evidence="1">
    <location>
        <begin position="143"/>
        <end position="566"/>
    </location>
</feature>
<gene>
    <name evidence="3" type="ORF">H3V42_15100</name>
</gene>
<organism evidence="3 4">
    <name type="scientific">Sphingobium yanoikuyae</name>
    <name type="common">Sphingomonas yanoikuyae</name>
    <dbReference type="NCBI Taxonomy" id="13690"/>
    <lineage>
        <taxon>Bacteria</taxon>
        <taxon>Pseudomonadati</taxon>
        <taxon>Pseudomonadota</taxon>
        <taxon>Alphaproteobacteria</taxon>
        <taxon>Sphingomonadales</taxon>
        <taxon>Sphingomonadaceae</taxon>
        <taxon>Sphingobium</taxon>
    </lineage>
</organism>